<evidence type="ECO:0000256" key="1">
    <source>
        <dbReference type="ARBA" id="ARBA00022737"/>
    </source>
</evidence>
<evidence type="ECO:0000313" key="7">
    <source>
        <dbReference type="EMBL" id="CAG2062287.1"/>
    </source>
</evidence>
<keyword evidence="2" id="KW-0832">Ubl conjugation</keyword>
<dbReference type="PANTHER" id="PTHR15116">
    <property type="entry name" value="DNA-BINDING PROTEIN SATB FAMILY MEMBER"/>
    <property type="match status" value="1"/>
</dbReference>
<organism evidence="7 8">
    <name type="scientific">Timema podura</name>
    <name type="common">Walking stick</name>
    <dbReference type="NCBI Taxonomy" id="61482"/>
    <lineage>
        <taxon>Eukaryota</taxon>
        <taxon>Metazoa</taxon>
        <taxon>Ecdysozoa</taxon>
        <taxon>Arthropoda</taxon>
        <taxon>Hexapoda</taxon>
        <taxon>Insecta</taxon>
        <taxon>Pterygota</taxon>
        <taxon>Neoptera</taxon>
        <taxon>Polyneoptera</taxon>
        <taxon>Phasmatodea</taxon>
        <taxon>Timematodea</taxon>
        <taxon>Timematoidea</taxon>
        <taxon>Timematidae</taxon>
        <taxon>Timema</taxon>
    </lineage>
</organism>
<dbReference type="InterPro" id="IPR039673">
    <property type="entry name" value="SATB1/SATB2"/>
</dbReference>
<evidence type="ECO:0000256" key="2">
    <source>
        <dbReference type="ARBA" id="ARBA00022843"/>
    </source>
</evidence>
<evidence type="ECO:0000256" key="5">
    <source>
        <dbReference type="ARBA" id="ARBA00023242"/>
    </source>
</evidence>
<keyword evidence="4" id="KW-0371">Homeobox</keyword>
<dbReference type="Pfam" id="PF16534">
    <property type="entry name" value="ULD"/>
    <property type="match status" value="1"/>
</dbReference>
<gene>
    <name evidence="7" type="ORF">TPAB3V08_LOCUS9238</name>
</gene>
<feature type="non-terminal residue" evidence="7">
    <location>
        <position position="91"/>
    </location>
</feature>
<reference evidence="7" key="1">
    <citation type="submission" date="2021-03" db="EMBL/GenBank/DDBJ databases">
        <authorList>
            <person name="Tran Van P."/>
        </authorList>
    </citation>
    <scope>NUCLEOTIDE SEQUENCE</scope>
</reference>
<dbReference type="Gene3D" id="3.10.20.710">
    <property type="entry name" value="SATB, ubiquitin-like oligomerisation domain"/>
    <property type="match status" value="1"/>
</dbReference>
<dbReference type="InterPro" id="IPR038224">
    <property type="entry name" value="SATB_ULD_sf"/>
</dbReference>
<proteinExistence type="predicted"/>
<protein>
    <recommendedName>
        <fullName evidence="6">CMP domain-containing protein</fullName>
    </recommendedName>
</protein>
<evidence type="ECO:0000256" key="4">
    <source>
        <dbReference type="ARBA" id="ARBA00023155"/>
    </source>
</evidence>
<comment type="caution">
    <text evidence="7">The sequence shown here is derived from an EMBL/GenBank/DDBJ whole genome shotgun (WGS) entry which is preliminary data.</text>
</comment>
<sequence>MLFSVSWQGSILIKNWKPLSFESIADGPLVTVGDILGELTTVATLKIQLYRSRPNILSDIKEKLLRLLLAQSHSLLESTGCPLDEVSWTFM</sequence>
<keyword evidence="5" id="KW-0539">Nucleus</keyword>
<evidence type="ECO:0000313" key="8">
    <source>
        <dbReference type="Proteomes" id="UP001153148"/>
    </source>
</evidence>
<accession>A0ABN7PA49</accession>
<dbReference type="PROSITE" id="PS51982">
    <property type="entry name" value="CMP"/>
    <property type="match status" value="1"/>
</dbReference>
<evidence type="ECO:0000259" key="6">
    <source>
        <dbReference type="PROSITE" id="PS51982"/>
    </source>
</evidence>
<dbReference type="EMBL" id="CAJPIN010019519">
    <property type="protein sequence ID" value="CAG2062287.1"/>
    <property type="molecule type" value="Genomic_DNA"/>
</dbReference>
<dbReference type="InterPro" id="IPR032392">
    <property type="entry name" value="ULD"/>
</dbReference>
<keyword evidence="1" id="KW-0677">Repeat</keyword>
<feature type="domain" description="CMP" evidence="6">
    <location>
        <begin position="1"/>
        <end position="51"/>
    </location>
</feature>
<dbReference type="PANTHER" id="PTHR15116:SF16">
    <property type="entry name" value="DEFECTIVE PROVENTRICULUS, ISOFORM A"/>
    <property type="match status" value="1"/>
</dbReference>
<keyword evidence="8" id="KW-1185">Reference proteome</keyword>
<dbReference type="Proteomes" id="UP001153148">
    <property type="component" value="Unassembled WGS sequence"/>
</dbReference>
<keyword evidence="3" id="KW-0238">DNA-binding</keyword>
<evidence type="ECO:0000256" key="3">
    <source>
        <dbReference type="ARBA" id="ARBA00023125"/>
    </source>
</evidence>
<name>A0ABN7PA49_TIMPD</name>